<dbReference type="PATRIC" id="fig|1278076.4.peg.2813"/>
<dbReference type="Gene3D" id="1.10.8.1060">
    <property type="entry name" value="Corynebacterium glutamicum thioredoxin-dependent arsenate reductase, N-terminal domain"/>
    <property type="match status" value="1"/>
</dbReference>
<dbReference type="EMBL" id="AOEX01000039">
    <property type="protein sequence ID" value="EME64193.1"/>
    <property type="molecule type" value="Genomic_DNA"/>
</dbReference>
<evidence type="ECO:0000313" key="2">
    <source>
        <dbReference type="Proteomes" id="UP000011731"/>
    </source>
</evidence>
<comment type="caution">
    <text evidence="1">The sequence shown here is derived from an EMBL/GenBank/DDBJ whole genome shotgun (WGS) entry which is preliminary data.</text>
</comment>
<dbReference type="NCBIfam" id="NF046112">
    <property type="entry name" value="MSMEG_6209_Nter"/>
    <property type="match status" value="1"/>
</dbReference>
<keyword evidence="2" id="KW-1185">Reference proteome</keyword>
<protein>
    <submittedName>
        <fullName evidence="1">Uncharacterized protein</fullName>
    </submittedName>
</protein>
<gene>
    <name evidence="1" type="ORF">G352_13585</name>
</gene>
<sequence length="67" mass="7640">MFTDQETQGIERAVHTLAAEFGDVPAPEVRALVEEVRGDYAGRPIREFVPLFVERRVRGLLEERRTG</sequence>
<dbReference type="AlphaFoldDB" id="M2ZTW3"/>
<name>M2ZTW3_9NOCA</name>
<accession>M2ZTW3</accession>
<organism evidence="1 2">
    <name type="scientific">Rhodococcus ruber BKS 20-38</name>
    <dbReference type="NCBI Taxonomy" id="1278076"/>
    <lineage>
        <taxon>Bacteria</taxon>
        <taxon>Bacillati</taxon>
        <taxon>Actinomycetota</taxon>
        <taxon>Actinomycetes</taxon>
        <taxon>Mycobacteriales</taxon>
        <taxon>Nocardiaceae</taxon>
        <taxon>Rhodococcus</taxon>
    </lineage>
</organism>
<proteinExistence type="predicted"/>
<evidence type="ECO:0000313" key="1">
    <source>
        <dbReference type="EMBL" id="EME64193.1"/>
    </source>
</evidence>
<dbReference type="Proteomes" id="UP000011731">
    <property type="component" value="Unassembled WGS sequence"/>
</dbReference>
<reference evidence="1 2" key="1">
    <citation type="journal article" date="2013" name="Genome Announc.">
        <title>Draft Genome Sequence of Rhodococcus ruber Strain BKS 20-38.</title>
        <authorList>
            <person name="Bala M."/>
            <person name="Kumar S."/>
            <person name="Raghava G.P."/>
            <person name="Mayilraj S."/>
        </authorList>
    </citation>
    <scope>NUCLEOTIDE SEQUENCE [LARGE SCALE GENOMIC DNA]</scope>
    <source>
        <strain evidence="1 2">BKS 20-38</strain>
    </source>
</reference>
<dbReference type="RefSeq" id="WP_003936806.1">
    <property type="nucleotide sequence ID" value="NZ_AOEX01000039.1"/>
</dbReference>